<name>A0A7S3LLM2_9STRA</name>
<feature type="domain" description="Isopenicillin N synthase-like Fe(2+) 2OG dioxygenase" evidence="2">
    <location>
        <begin position="273"/>
        <end position="358"/>
    </location>
</feature>
<proteinExistence type="predicted"/>
<dbReference type="InterPro" id="IPR050231">
    <property type="entry name" value="Iron_ascorbate_oxido_reductase"/>
</dbReference>
<dbReference type="InterPro" id="IPR044861">
    <property type="entry name" value="IPNS-like_FE2OG_OXY"/>
</dbReference>
<dbReference type="Pfam" id="PF03171">
    <property type="entry name" value="2OG-FeII_Oxy"/>
    <property type="match status" value="1"/>
</dbReference>
<dbReference type="PANTHER" id="PTHR47990">
    <property type="entry name" value="2-OXOGLUTARATE (2OG) AND FE(II)-DEPENDENT OXYGENASE SUPERFAMILY PROTEIN-RELATED"/>
    <property type="match status" value="1"/>
</dbReference>
<protein>
    <recommendedName>
        <fullName evidence="5">Fe2OG dioxygenase domain-containing protein</fullName>
    </recommendedName>
</protein>
<organism evidence="4">
    <name type="scientific">Aplanochytrium stocchinoi</name>
    <dbReference type="NCBI Taxonomy" id="215587"/>
    <lineage>
        <taxon>Eukaryota</taxon>
        <taxon>Sar</taxon>
        <taxon>Stramenopiles</taxon>
        <taxon>Bigyra</taxon>
        <taxon>Labyrinthulomycetes</taxon>
        <taxon>Thraustochytrida</taxon>
        <taxon>Thraustochytriidae</taxon>
        <taxon>Aplanochytrium</taxon>
    </lineage>
</organism>
<gene>
    <name evidence="4" type="ORF">ASTO00021_LOCUS4336</name>
</gene>
<evidence type="ECO:0008006" key="5">
    <source>
        <dbReference type="Google" id="ProtNLM"/>
    </source>
</evidence>
<keyword evidence="1" id="KW-0812">Transmembrane</keyword>
<evidence type="ECO:0000313" key="4">
    <source>
        <dbReference type="EMBL" id="CAE0434025.1"/>
    </source>
</evidence>
<dbReference type="InterPro" id="IPR027443">
    <property type="entry name" value="IPNS-like_sf"/>
</dbReference>
<dbReference type="AlphaFoldDB" id="A0A7S3LLM2"/>
<accession>A0A7S3LLM2</accession>
<dbReference type="Gene3D" id="2.60.120.330">
    <property type="entry name" value="B-lactam Antibiotic, Isopenicillin N Synthase, Chain"/>
    <property type="match status" value="1"/>
</dbReference>
<evidence type="ECO:0000256" key="1">
    <source>
        <dbReference type="SAM" id="Phobius"/>
    </source>
</evidence>
<dbReference type="SUPFAM" id="SSF51197">
    <property type="entry name" value="Clavaminate synthase-like"/>
    <property type="match status" value="1"/>
</dbReference>
<feature type="domain" description="Non-haem dioxygenase N-terminal" evidence="3">
    <location>
        <begin position="40"/>
        <end position="176"/>
    </location>
</feature>
<dbReference type="Pfam" id="PF14226">
    <property type="entry name" value="DIOX_N"/>
    <property type="match status" value="1"/>
</dbReference>
<feature type="transmembrane region" description="Helical" evidence="1">
    <location>
        <begin position="7"/>
        <end position="26"/>
    </location>
</feature>
<sequence>MRTTGCLKRVIIYLLCCLVLQVYYYYPAESASTSTSVLELPVIDLSPWFDVKTEFNADTNKTKTTEYATKQVDMLRQAASLYGSAYLYTGRKNTEILHKEVLRRASQEVFAVEDFVKKRYQIQSSGFTRGYVLLGGESGSSHRREVKEGFSYGKEWPIKVDRSFDNELQGFNVWPKPEENFSFSTKFILNNLFEELALISKTLVRLISLSLNLESETALDDDISEGDTISLLRLFHYFGKAENEELFRFCKYIDQFQQIKSDDKTSTLYDRCTGSSPHSDWGMITLVGIGADDSGLEFSFNDTWYKVSPPSIWSYKKEELIVVNFGDYLSVATNYAFRSPLHRVVIGDSDRYSYVYFFYPNFDARLKATTSEGSENLSLLKKQGLEDLGSSKPESDDADDDAVKQKEIQIESFGEFILDKWRQVFRNTHMAVDETTLRDEL</sequence>
<keyword evidence="1" id="KW-0472">Membrane</keyword>
<evidence type="ECO:0000259" key="3">
    <source>
        <dbReference type="Pfam" id="PF14226"/>
    </source>
</evidence>
<keyword evidence="1" id="KW-1133">Transmembrane helix</keyword>
<dbReference type="EMBL" id="HBIN01005958">
    <property type="protein sequence ID" value="CAE0434025.1"/>
    <property type="molecule type" value="Transcribed_RNA"/>
</dbReference>
<evidence type="ECO:0000259" key="2">
    <source>
        <dbReference type="Pfam" id="PF03171"/>
    </source>
</evidence>
<reference evidence="4" key="1">
    <citation type="submission" date="2021-01" db="EMBL/GenBank/DDBJ databases">
        <authorList>
            <person name="Corre E."/>
            <person name="Pelletier E."/>
            <person name="Niang G."/>
            <person name="Scheremetjew M."/>
            <person name="Finn R."/>
            <person name="Kale V."/>
            <person name="Holt S."/>
            <person name="Cochrane G."/>
            <person name="Meng A."/>
            <person name="Brown T."/>
            <person name="Cohen L."/>
        </authorList>
    </citation>
    <scope>NUCLEOTIDE SEQUENCE</scope>
    <source>
        <strain evidence="4">GSBS06</strain>
    </source>
</reference>
<dbReference type="InterPro" id="IPR026992">
    <property type="entry name" value="DIOX_N"/>
</dbReference>